<dbReference type="Gene3D" id="1.20.1250.20">
    <property type="entry name" value="MFS general substrate transporter like domains"/>
    <property type="match status" value="1"/>
</dbReference>
<evidence type="ECO:0000256" key="3">
    <source>
        <dbReference type="ARBA" id="ARBA00022989"/>
    </source>
</evidence>
<keyword evidence="7" id="KW-1185">Reference proteome</keyword>
<reference evidence="6" key="1">
    <citation type="journal article" date="2023" name="IScience">
        <title>Live-bearing cockroach genome reveals convergent evolutionary mechanisms linked to viviparity in insects and beyond.</title>
        <authorList>
            <person name="Fouks B."/>
            <person name="Harrison M.C."/>
            <person name="Mikhailova A.A."/>
            <person name="Marchal E."/>
            <person name="English S."/>
            <person name="Carruthers M."/>
            <person name="Jennings E.C."/>
            <person name="Chiamaka E.L."/>
            <person name="Frigard R.A."/>
            <person name="Pippel M."/>
            <person name="Attardo G.M."/>
            <person name="Benoit J.B."/>
            <person name="Bornberg-Bauer E."/>
            <person name="Tobe S.S."/>
        </authorList>
    </citation>
    <scope>NUCLEOTIDE SEQUENCE</scope>
    <source>
        <strain evidence="6">Stay&amp;Tobe</strain>
    </source>
</reference>
<dbReference type="GO" id="GO:0016020">
    <property type="term" value="C:membrane"/>
    <property type="evidence" value="ECO:0007669"/>
    <property type="project" value="UniProtKB-SubCell"/>
</dbReference>
<evidence type="ECO:0000256" key="2">
    <source>
        <dbReference type="ARBA" id="ARBA00022692"/>
    </source>
</evidence>
<dbReference type="AlphaFoldDB" id="A0AAD8E818"/>
<evidence type="ECO:0000313" key="6">
    <source>
        <dbReference type="EMBL" id="KAJ9580032.1"/>
    </source>
</evidence>
<evidence type="ECO:0000256" key="1">
    <source>
        <dbReference type="ARBA" id="ARBA00004370"/>
    </source>
</evidence>
<feature type="non-terminal residue" evidence="6">
    <location>
        <position position="1"/>
    </location>
</feature>
<sequence length="91" mass="10316">VLTEELADPKLRGLMLCGIYTSIFVGIVIISICGTFMYWRTASGIATVLAFLCIIALLFINESPMWLVRKNQHKRAEKVLRYLWGPGNEIK</sequence>
<dbReference type="PANTHER" id="PTHR48021">
    <property type="match status" value="1"/>
</dbReference>
<dbReference type="Proteomes" id="UP001233999">
    <property type="component" value="Unassembled WGS sequence"/>
</dbReference>
<proteinExistence type="predicted"/>
<dbReference type="Pfam" id="PF00083">
    <property type="entry name" value="Sugar_tr"/>
    <property type="match status" value="1"/>
</dbReference>
<keyword evidence="3 5" id="KW-1133">Transmembrane helix</keyword>
<dbReference type="InterPro" id="IPR050549">
    <property type="entry name" value="MFS_Trehalose_Transporter"/>
</dbReference>
<dbReference type="SUPFAM" id="SSF103473">
    <property type="entry name" value="MFS general substrate transporter"/>
    <property type="match status" value="1"/>
</dbReference>
<feature type="transmembrane region" description="Helical" evidence="5">
    <location>
        <begin position="45"/>
        <end position="68"/>
    </location>
</feature>
<comment type="subcellular location">
    <subcellularLocation>
        <location evidence="1">Membrane</location>
    </subcellularLocation>
</comment>
<keyword evidence="2 5" id="KW-0812">Transmembrane</keyword>
<evidence type="ECO:0000256" key="5">
    <source>
        <dbReference type="SAM" id="Phobius"/>
    </source>
</evidence>
<evidence type="ECO:0000256" key="4">
    <source>
        <dbReference type="ARBA" id="ARBA00023136"/>
    </source>
</evidence>
<accession>A0AAD8E818</accession>
<keyword evidence="4 5" id="KW-0472">Membrane</keyword>
<name>A0AAD8E818_DIPPU</name>
<feature type="transmembrane region" description="Helical" evidence="5">
    <location>
        <begin position="14"/>
        <end position="39"/>
    </location>
</feature>
<comment type="caution">
    <text evidence="6">The sequence shown here is derived from an EMBL/GenBank/DDBJ whole genome shotgun (WGS) entry which is preliminary data.</text>
</comment>
<protein>
    <submittedName>
        <fullName evidence="6">Uncharacterized protein</fullName>
    </submittedName>
</protein>
<dbReference type="EMBL" id="JASPKZ010008364">
    <property type="protein sequence ID" value="KAJ9580032.1"/>
    <property type="molecule type" value="Genomic_DNA"/>
</dbReference>
<evidence type="ECO:0000313" key="7">
    <source>
        <dbReference type="Proteomes" id="UP001233999"/>
    </source>
</evidence>
<dbReference type="InterPro" id="IPR036259">
    <property type="entry name" value="MFS_trans_sf"/>
</dbReference>
<dbReference type="InterPro" id="IPR005828">
    <property type="entry name" value="MFS_sugar_transport-like"/>
</dbReference>
<dbReference type="PANTHER" id="PTHR48021:SF7">
    <property type="entry name" value="RH09188P"/>
    <property type="match status" value="1"/>
</dbReference>
<dbReference type="GO" id="GO:0022857">
    <property type="term" value="F:transmembrane transporter activity"/>
    <property type="evidence" value="ECO:0007669"/>
    <property type="project" value="InterPro"/>
</dbReference>
<feature type="non-terminal residue" evidence="6">
    <location>
        <position position="91"/>
    </location>
</feature>
<gene>
    <name evidence="6" type="ORF">L9F63_004325</name>
</gene>
<organism evidence="6 7">
    <name type="scientific">Diploptera punctata</name>
    <name type="common">Pacific beetle cockroach</name>
    <dbReference type="NCBI Taxonomy" id="6984"/>
    <lineage>
        <taxon>Eukaryota</taxon>
        <taxon>Metazoa</taxon>
        <taxon>Ecdysozoa</taxon>
        <taxon>Arthropoda</taxon>
        <taxon>Hexapoda</taxon>
        <taxon>Insecta</taxon>
        <taxon>Pterygota</taxon>
        <taxon>Neoptera</taxon>
        <taxon>Polyneoptera</taxon>
        <taxon>Dictyoptera</taxon>
        <taxon>Blattodea</taxon>
        <taxon>Blaberoidea</taxon>
        <taxon>Blaberidae</taxon>
        <taxon>Diplopterinae</taxon>
        <taxon>Diploptera</taxon>
    </lineage>
</organism>
<reference evidence="6" key="2">
    <citation type="submission" date="2023-05" db="EMBL/GenBank/DDBJ databases">
        <authorList>
            <person name="Fouks B."/>
        </authorList>
    </citation>
    <scope>NUCLEOTIDE SEQUENCE</scope>
    <source>
        <strain evidence="6">Stay&amp;Tobe</strain>
        <tissue evidence="6">Testes</tissue>
    </source>
</reference>